<evidence type="ECO:0000313" key="1">
    <source>
        <dbReference type="EMBL" id="KAH1096487.1"/>
    </source>
</evidence>
<dbReference type="EMBL" id="JAIQCV010000005">
    <property type="protein sequence ID" value="KAH1096487.1"/>
    <property type="molecule type" value="Genomic_DNA"/>
</dbReference>
<protein>
    <recommendedName>
        <fullName evidence="3">RNase H type-1 domain-containing protein</fullName>
    </recommendedName>
</protein>
<reference evidence="1 2" key="1">
    <citation type="journal article" date="2021" name="Plant Biotechnol. J.">
        <title>Multi-omics assisted identification of the key and species-specific regulatory components of drought-tolerant mechanisms in Gossypium stocksii.</title>
        <authorList>
            <person name="Yu D."/>
            <person name="Ke L."/>
            <person name="Zhang D."/>
            <person name="Wu Y."/>
            <person name="Sun Y."/>
            <person name="Mei J."/>
            <person name="Sun J."/>
            <person name="Sun Y."/>
        </authorList>
    </citation>
    <scope>NUCLEOTIDE SEQUENCE [LARGE SCALE GENOMIC DNA]</scope>
    <source>
        <strain evidence="2">cv. E1</strain>
        <tissue evidence="1">Leaf</tissue>
    </source>
</reference>
<comment type="caution">
    <text evidence="1">The sequence shown here is derived from an EMBL/GenBank/DDBJ whole genome shotgun (WGS) entry which is preliminary data.</text>
</comment>
<proteinExistence type="predicted"/>
<name>A0A9D4A900_9ROSI</name>
<dbReference type="AlphaFoldDB" id="A0A9D4A900"/>
<dbReference type="Proteomes" id="UP000828251">
    <property type="component" value="Unassembled WGS sequence"/>
</dbReference>
<evidence type="ECO:0008006" key="3">
    <source>
        <dbReference type="Google" id="ProtNLM"/>
    </source>
</evidence>
<gene>
    <name evidence="1" type="ORF">J1N35_013408</name>
</gene>
<keyword evidence="2" id="KW-1185">Reference proteome</keyword>
<evidence type="ECO:0000313" key="2">
    <source>
        <dbReference type="Proteomes" id="UP000828251"/>
    </source>
</evidence>
<organism evidence="1 2">
    <name type="scientific">Gossypium stocksii</name>
    <dbReference type="NCBI Taxonomy" id="47602"/>
    <lineage>
        <taxon>Eukaryota</taxon>
        <taxon>Viridiplantae</taxon>
        <taxon>Streptophyta</taxon>
        <taxon>Embryophyta</taxon>
        <taxon>Tracheophyta</taxon>
        <taxon>Spermatophyta</taxon>
        <taxon>Magnoliopsida</taxon>
        <taxon>eudicotyledons</taxon>
        <taxon>Gunneridae</taxon>
        <taxon>Pentapetalae</taxon>
        <taxon>rosids</taxon>
        <taxon>malvids</taxon>
        <taxon>Malvales</taxon>
        <taxon>Malvaceae</taxon>
        <taxon>Malvoideae</taxon>
        <taxon>Gossypium</taxon>
    </lineage>
</organism>
<sequence length="145" mass="16878">MWARVIHDDIQFMERYWWCFLTKYRSSKSKVNDVFQWGPPFPGWKKFNVVGVAMEDEAGCNGVLTNEKGVTRSLFSGLIKAIGSKMAKEMAIKIALEMYIDIGWHVKLPLIIKSSSCNALEQLLERNHRLWMLWNLFIGIDCYIN</sequence>
<accession>A0A9D4A900</accession>
<dbReference type="OrthoDB" id="935705at2759"/>